<evidence type="ECO:0000313" key="2">
    <source>
        <dbReference type="EMBL" id="KAE8236062.1"/>
    </source>
</evidence>
<evidence type="ECO:0000313" key="3">
    <source>
        <dbReference type="Proteomes" id="UP000077671"/>
    </source>
</evidence>
<dbReference type="GO" id="GO:0000724">
    <property type="term" value="P:double-strand break repair via homologous recombination"/>
    <property type="evidence" value="ECO:0007669"/>
    <property type="project" value="TreeGrafter"/>
</dbReference>
<evidence type="ECO:0008006" key="4">
    <source>
        <dbReference type="Google" id="ProtNLM"/>
    </source>
</evidence>
<name>A0A8T8SAT3_9BASI</name>
<protein>
    <recommendedName>
        <fullName evidence="4">Helicase ATP-binding domain-containing protein</fullName>
    </recommendedName>
</protein>
<proteinExistence type="inferred from homology"/>
<dbReference type="Gene3D" id="3.40.50.300">
    <property type="entry name" value="P-loop containing nucleotide triphosphate hydrolases"/>
    <property type="match status" value="1"/>
</dbReference>
<reference evidence="2" key="2">
    <citation type="journal article" date="2019" name="IMA Fungus">
        <title>Genome sequencing and comparison of five Tilletia species to identify candidate genes for the detection of regulated species infecting wheat.</title>
        <authorList>
            <person name="Nguyen H.D.T."/>
            <person name="Sultana T."/>
            <person name="Kesanakurti P."/>
            <person name="Hambleton S."/>
        </authorList>
    </citation>
    <scope>NUCLEOTIDE SEQUENCE</scope>
    <source>
        <strain evidence="2">DAOMC 238032</strain>
    </source>
</reference>
<dbReference type="PANTHER" id="PTHR13710:SF154">
    <property type="entry name" value="RECQ HELICASE, PUTATIVE (AFU_ORTHOLOGUE AFUA_6G14720)-RELATED"/>
    <property type="match status" value="1"/>
</dbReference>
<dbReference type="GO" id="GO:0009378">
    <property type="term" value="F:four-way junction helicase activity"/>
    <property type="evidence" value="ECO:0007669"/>
    <property type="project" value="TreeGrafter"/>
</dbReference>
<dbReference type="SUPFAM" id="SSF52540">
    <property type="entry name" value="P-loop containing nucleoside triphosphate hydrolases"/>
    <property type="match status" value="1"/>
</dbReference>
<reference evidence="2" key="1">
    <citation type="submission" date="2016-04" db="EMBL/GenBank/DDBJ databases">
        <authorList>
            <person name="Nguyen H.D."/>
            <person name="Kesanakurti P."/>
            <person name="Cullis J."/>
            <person name="Levesque C.A."/>
            <person name="Hambleton S."/>
        </authorList>
    </citation>
    <scope>NUCLEOTIDE SEQUENCE</scope>
    <source>
        <strain evidence="2">DAOMC 238032</strain>
    </source>
</reference>
<dbReference type="GO" id="GO:0005737">
    <property type="term" value="C:cytoplasm"/>
    <property type="evidence" value="ECO:0007669"/>
    <property type="project" value="TreeGrafter"/>
</dbReference>
<dbReference type="InterPro" id="IPR027417">
    <property type="entry name" value="P-loop_NTPase"/>
</dbReference>
<comment type="similarity">
    <text evidence="1">Belongs to the helicase family. RecQ subfamily.</text>
</comment>
<dbReference type="PANTHER" id="PTHR13710">
    <property type="entry name" value="DNA HELICASE RECQ FAMILY MEMBER"/>
    <property type="match status" value="1"/>
</dbReference>
<organism evidence="2 3">
    <name type="scientific">Tilletia caries</name>
    <name type="common">wheat bunt fungus</name>
    <dbReference type="NCBI Taxonomy" id="13290"/>
    <lineage>
        <taxon>Eukaryota</taxon>
        <taxon>Fungi</taxon>
        <taxon>Dikarya</taxon>
        <taxon>Basidiomycota</taxon>
        <taxon>Ustilaginomycotina</taxon>
        <taxon>Exobasidiomycetes</taxon>
        <taxon>Tilletiales</taxon>
        <taxon>Tilletiaceae</taxon>
        <taxon>Tilletia</taxon>
    </lineage>
</organism>
<evidence type="ECO:0000256" key="1">
    <source>
        <dbReference type="ARBA" id="ARBA00005446"/>
    </source>
</evidence>
<dbReference type="AlphaFoldDB" id="A0A8T8SAT3"/>
<dbReference type="EMBL" id="LWDD02003947">
    <property type="protein sequence ID" value="KAE8236062.1"/>
    <property type="molecule type" value="Genomic_DNA"/>
</dbReference>
<sequence>MLLQNPNISLLLSEPSFKNRVGGVFVDEAHVVEDWGYRVSPGDKRAFRPEYAKIRTVRARIGMDVPCAAVSATLPHATLESVIQSLDLGRRNLLAIDAGTDRSNITYEVHPIRNSITQMTDLLRLFQPSYARPSDIPKTIIYVRTRMEAYRASALLYDFLGRPPGVVRPFTSLSSDAYKKSVMQEGFRTGSI</sequence>
<accession>A0A8T8SAT3</accession>
<dbReference type="GO" id="GO:0005694">
    <property type="term" value="C:chromosome"/>
    <property type="evidence" value="ECO:0007669"/>
    <property type="project" value="TreeGrafter"/>
</dbReference>
<gene>
    <name evidence="2" type="ORF">A4X03_0g9568</name>
</gene>
<comment type="caution">
    <text evidence="2">The sequence shown here is derived from an EMBL/GenBank/DDBJ whole genome shotgun (WGS) entry which is preliminary data.</text>
</comment>
<dbReference type="Proteomes" id="UP000077671">
    <property type="component" value="Unassembled WGS sequence"/>
</dbReference>
<dbReference type="GO" id="GO:0043138">
    <property type="term" value="F:3'-5' DNA helicase activity"/>
    <property type="evidence" value="ECO:0007669"/>
    <property type="project" value="TreeGrafter"/>
</dbReference>